<dbReference type="AlphaFoldDB" id="A0A9D1I9P6"/>
<comment type="caution">
    <text evidence="1">The sequence shown here is derived from an EMBL/GenBank/DDBJ whole genome shotgun (WGS) entry which is preliminary data.</text>
</comment>
<evidence type="ECO:0000313" key="2">
    <source>
        <dbReference type="Proteomes" id="UP000824072"/>
    </source>
</evidence>
<reference evidence="1" key="1">
    <citation type="submission" date="2020-10" db="EMBL/GenBank/DDBJ databases">
        <authorList>
            <person name="Gilroy R."/>
        </authorList>
    </citation>
    <scope>NUCLEOTIDE SEQUENCE</scope>
    <source>
        <strain evidence="1">ChiHcec3-11533</strain>
    </source>
</reference>
<sequence length="273" mass="32011">MRLTQRFPLLLPLRKWQRKKCYYARMFLDKNRYATRKQRPFPYVLYEDSSLLINRNTGADIQYQYNKVHNLRLAAATCSQIVLFPGEVFSLWWLARKADRREKYKDGLCVHNGTLVAVYGGGLCQLSNQLFWLFLHTPLTILERHTHQVKEFPNPDPNDPLGVDATILEGWLDLKARNDTRQPLQIELGFTEDRFWGRIRTQAPPKFRYAVENDNLQYYHESGVWKERVDVVRVKLDARTGQPISRETLYTNLCTLGYTPEALDTAVESRAKN</sequence>
<dbReference type="InterPro" id="IPR007391">
    <property type="entry name" value="Vancomycin_resist_VanW"/>
</dbReference>
<gene>
    <name evidence="1" type="ORF">IAB02_02405</name>
</gene>
<evidence type="ECO:0000313" key="1">
    <source>
        <dbReference type="EMBL" id="HIU33395.1"/>
    </source>
</evidence>
<organism evidence="1 2">
    <name type="scientific">Candidatus Pullichristensenella excrementigallinarum</name>
    <dbReference type="NCBI Taxonomy" id="2840907"/>
    <lineage>
        <taxon>Bacteria</taxon>
        <taxon>Bacillati</taxon>
        <taxon>Bacillota</taxon>
        <taxon>Clostridia</taxon>
        <taxon>Candidatus Pullichristensenella</taxon>
    </lineage>
</organism>
<dbReference type="InterPro" id="IPR052913">
    <property type="entry name" value="Glycopeptide_resist_protein"/>
</dbReference>
<proteinExistence type="predicted"/>
<dbReference type="Proteomes" id="UP000824072">
    <property type="component" value="Unassembled WGS sequence"/>
</dbReference>
<dbReference type="EMBL" id="DVMU01000056">
    <property type="protein sequence ID" value="HIU33395.1"/>
    <property type="molecule type" value="Genomic_DNA"/>
</dbReference>
<dbReference type="PANTHER" id="PTHR35788">
    <property type="entry name" value="EXPORTED PROTEIN-RELATED"/>
    <property type="match status" value="1"/>
</dbReference>
<reference evidence="1" key="2">
    <citation type="journal article" date="2021" name="PeerJ">
        <title>Extensive microbial diversity within the chicken gut microbiome revealed by metagenomics and culture.</title>
        <authorList>
            <person name="Gilroy R."/>
            <person name="Ravi A."/>
            <person name="Getino M."/>
            <person name="Pursley I."/>
            <person name="Horton D.L."/>
            <person name="Alikhan N.F."/>
            <person name="Baker D."/>
            <person name="Gharbi K."/>
            <person name="Hall N."/>
            <person name="Watson M."/>
            <person name="Adriaenssens E.M."/>
            <person name="Foster-Nyarko E."/>
            <person name="Jarju S."/>
            <person name="Secka A."/>
            <person name="Antonio M."/>
            <person name="Oren A."/>
            <person name="Chaudhuri R.R."/>
            <person name="La Ragione R."/>
            <person name="Hildebrand F."/>
            <person name="Pallen M.J."/>
        </authorList>
    </citation>
    <scope>NUCLEOTIDE SEQUENCE</scope>
    <source>
        <strain evidence="1">ChiHcec3-11533</strain>
    </source>
</reference>
<accession>A0A9D1I9P6</accession>
<dbReference type="PANTHER" id="PTHR35788:SF1">
    <property type="entry name" value="EXPORTED PROTEIN"/>
    <property type="match status" value="1"/>
</dbReference>
<protein>
    <submittedName>
        <fullName evidence="1">VanW family protein</fullName>
    </submittedName>
</protein>
<name>A0A9D1I9P6_9FIRM</name>
<dbReference type="Pfam" id="PF04294">
    <property type="entry name" value="VanW"/>
    <property type="match status" value="1"/>
</dbReference>